<name>A0A4Q9Q5X3_9APHY</name>
<gene>
    <name evidence="1" type="ORF">BD310DRAFT_698796</name>
</gene>
<sequence length="203" mass="22379">MHGLRMLRVNLQWSNAGNPYAPLPMPFSLALPPSTSFSLAYPKTPLNPLISCSSSDFLMRPLRIRNSLSRSYLSSVSMAIPKFVQEPVVRLVHPTAEWHSAKLSRQAINRTVHAGTRGLPISPRSAESSCGRRVAVYGSRAGEQLWRSFPSETIAPVVGSDMAHDKKSDYLDGRSEDTGRPAVDAAQRRVEASLRFALPWHGT</sequence>
<accession>A0A4Q9Q5X3</accession>
<evidence type="ECO:0000313" key="1">
    <source>
        <dbReference type="EMBL" id="TBU62695.1"/>
    </source>
</evidence>
<keyword evidence="2" id="KW-1185">Reference proteome</keyword>
<dbReference type="Proteomes" id="UP000292082">
    <property type="component" value="Unassembled WGS sequence"/>
</dbReference>
<proteinExistence type="predicted"/>
<evidence type="ECO:0000313" key="2">
    <source>
        <dbReference type="Proteomes" id="UP000292082"/>
    </source>
</evidence>
<organism evidence="1 2">
    <name type="scientific">Dichomitus squalens</name>
    <dbReference type="NCBI Taxonomy" id="114155"/>
    <lineage>
        <taxon>Eukaryota</taxon>
        <taxon>Fungi</taxon>
        <taxon>Dikarya</taxon>
        <taxon>Basidiomycota</taxon>
        <taxon>Agaricomycotina</taxon>
        <taxon>Agaricomycetes</taxon>
        <taxon>Polyporales</taxon>
        <taxon>Polyporaceae</taxon>
        <taxon>Dichomitus</taxon>
    </lineage>
</organism>
<dbReference type="EMBL" id="ML145092">
    <property type="protein sequence ID" value="TBU62695.1"/>
    <property type="molecule type" value="Genomic_DNA"/>
</dbReference>
<reference evidence="1 2" key="1">
    <citation type="submission" date="2019-01" db="EMBL/GenBank/DDBJ databases">
        <title>Draft genome sequences of three monokaryotic isolates of the white-rot basidiomycete fungus Dichomitus squalens.</title>
        <authorList>
            <consortium name="DOE Joint Genome Institute"/>
            <person name="Lopez S.C."/>
            <person name="Andreopoulos B."/>
            <person name="Pangilinan J."/>
            <person name="Lipzen A."/>
            <person name="Riley R."/>
            <person name="Ahrendt S."/>
            <person name="Ng V."/>
            <person name="Barry K."/>
            <person name="Daum C."/>
            <person name="Grigoriev I.V."/>
            <person name="Hilden K.S."/>
            <person name="Makela M.R."/>
            <person name="de Vries R.P."/>
        </authorList>
    </citation>
    <scope>NUCLEOTIDE SEQUENCE [LARGE SCALE GENOMIC DNA]</scope>
    <source>
        <strain evidence="1 2">CBS 464.89</strain>
    </source>
</reference>
<dbReference type="AlphaFoldDB" id="A0A4Q9Q5X3"/>
<protein>
    <submittedName>
        <fullName evidence="1">Uncharacterized protein</fullName>
    </submittedName>
</protein>